<accession>A0ABU0AM66</accession>
<comment type="caution">
    <text evidence="2">The sequence shown here is derived from an EMBL/GenBank/DDBJ whole genome shotgun (WGS) entry which is preliminary data.</text>
</comment>
<organism evidence="2 3">
    <name type="scientific">Cytobacillus purgationiresistens</name>
    <dbReference type="NCBI Taxonomy" id="863449"/>
    <lineage>
        <taxon>Bacteria</taxon>
        <taxon>Bacillati</taxon>
        <taxon>Bacillota</taxon>
        <taxon>Bacilli</taxon>
        <taxon>Bacillales</taxon>
        <taxon>Bacillaceae</taxon>
        <taxon>Cytobacillus</taxon>
    </lineage>
</organism>
<dbReference type="EMBL" id="JAUSUB010000022">
    <property type="protein sequence ID" value="MDQ0272354.1"/>
    <property type="molecule type" value="Genomic_DNA"/>
</dbReference>
<sequence length="134" mass="15750">MNSFSLVPRSSIQAATNKSEAFNGFTKWLFFGGEGIIAENDRDKQRKMVKFNHLVSNCLIFYNVFALTRLLHEYSRQGKEFKEEIISDLSPYISAHVNRFGKYRLRIDFPPSYNLTYPYKLFKRKDIRDTPLVP</sequence>
<keyword evidence="3" id="KW-1185">Reference proteome</keyword>
<dbReference type="Pfam" id="PF01526">
    <property type="entry name" value="DDE_Tnp_Tn3"/>
    <property type="match status" value="1"/>
</dbReference>
<dbReference type="Proteomes" id="UP001238088">
    <property type="component" value="Unassembled WGS sequence"/>
</dbReference>
<evidence type="ECO:0000313" key="2">
    <source>
        <dbReference type="EMBL" id="MDQ0272354.1"/>
    </source>
</evidence>
<reference evidence="2 3" key="1">
    <citation type="submission" date="2023-07" db="EMBL/GenBank/DDBJ databases">
        <title>Genomic Encyclopedia of Type Strains, Phase IV (KMG-IV): sequencing the most valuable type-strain genomes for metagenomic binning, comparative biology and taxonomic classification.</title>
        <authorList>
            <person name="Goeker M."/>
        </authorList>
    </citation>
    <scope>NUCLEOTIDE SEQUENCE [LARGE SCALE GENOMIC DNA]</scope>
    <source>
        <strain evidence="2 3">DSM 23494</strain>
    </source>
</reference>
<name>A0ABU0AM66_9BACI</name>
<evidence type="ECO:0000259" key="1">
    <source>
        <dbReference type="Pfam" id="PF01526"/>
    </source>
</evidence>
<gene>
    <name evidence="2" type="ORF">J2S17_004246</name>
</gene>
<feature type="domain" description="Tn3 transposase DDE" evidence="1">
    <location>
        <begin position="9"/>
        <end position="103"/>
    </location>
</feature>
<protein>
    <recommendedName>
        <fullName evidence="1">Tn3 transposase DDE domain-containing protein</fullName>
    </recommendedName>
</protein>
<proteinExistence type="predicted"/>
<evidence type="ECO:0000313" key="3">
    <source>
        <dbReference type="Proteomes" id="UP001238088"/>
    </source>
</evidence>
<dbReference type="InterPro" id="IPR002513">
    <property type="entry name" value="Tn3_Tnp_DDE_dom"/>
</dbReference>